<dbReference type="RefSeq" id="WP_114846937.1">
    <property type="nucleotide sequence ID" value="NZ_JBHSPE010000012.1"/>
</dbReference>
<dbReference type="EMBL" id="QQAH01000019">
    <property type="protein sequence ID" value="RDD80231.1"/>
    <property type="molecule type" value="Genomic_DNA"/>
</dbReference>
<accession>A0A369UI32</accession>
<reference evidence="1 2" key="1">
    <citation type="submission" date="2018-07" db="EMBL/GenBank/DDBJ databases">
        <title>Dyella tabacisoli L4-6T, whole genome shotgun sequence.</title>
        <authorList>
            <person name="Zhou X.-K."/>
            <person name="Li W.-J."/>
            <person name="Duan Y.-Q."/>
        </authorList>
    </citation>
    <scope>NUCLEOTIDE SEQUENCE [LARGE SCALE GENOMIC DNA]</scope>
    <source>
        <strain evidence="1 2">L4-6</strain>
    </source>
</reference>
<dbReference type="Gene3D" id="1.20.120.450">
    <property type="entry name" value="dinb family like domain"/>
    <property type="match status" value="1"/>
</dbReference>
<proteinExistence type="predicted"/>
<dbReference type="InterPro" id="IPR034660">
    <property type="entry name" value="DinB/YfiT-like"/>
</dbReference>
<evidence type="ECO:0000313" key="2">
    <source>
        <dbReference type="Proteomes" id="UP000253782"/>
    </source>
</evidence>
<name>A0A369UI32_9GAMM</name>
<dbReference type="SUPFAM" id="SSF109854">
    <property type="entry name" value="DinB/YfiT-like putative metalloenzymes"/>
    <property type="match status" value="1"/>
</dbReference>
<dbReference type="InterPro" id="IPR018531">
    <property type="entry name" value="DUF1993"/>
</dbReference>
<evidence type="ECO:0000313" key="1">
    <source>
        <dbReference type="EMBL" id="RDD80231.1"/>
    </source>
</evidence>
<dbReference type="OrthoDB" id="338237at2"/>
<dbReference type="AlphaFoldDB" id="A0A369UI32"/>
<dbReference type="Proteomes" id="UP000253782">
    <property type="component" value="Unassembled WGS sequence"/>
</dbReference>
<sequence>MTLSMYQASVPVFLRTLSNLSHVLKKGEAHALANGISPEVMLQTRLIPDMYPLVRQVQIATDMAKNACARLAGVEPLKIEDDETSFAQLHARLERVIAYIKTFKPEQIDGSETRAIEIKSRNGNLQFEGEHYLLHYVIPNMFFHSTTAYAILRTAGAELGKADFIGKV</sequence>
<comment type="caution">
    <text evidence="1">The sequence shown here is derived from an EMBL/GenBank/DDBJ whole genome shotgun (WGS) entry which is preliminary data.</text>
</comment>
<organism evidence="1 2">
    <name type="scientific">Dyella tabacisoli</name>
    <dbReference type="NCBI Taxonomy" id="2282381"/>
    <lineage>
        <taxon>Bacteria</taxon>
        <taxon>Pseudomonadati</taxon>
        <taxon>Pseudomonadota</taxon>
        <taxon>Gammaproteobacteria</taxon>
        <taxon>Lysobacterales</taxon>
        <taxon>Rhodanobacteraceae</taxon>
        <taxon>Dyella</taxon>
    </lineage>
</organism>
<dbReference type="PANTHER" id="PTHR36922">
    <property type="entry name" value="BLL2446 PROTEIN"/>
    <property type="match status" value="1"/>
</dbReference>
<protein>
    <submittedName>
        <fullName evidence="1">DUF1993 domain-containing protein</fullName>
    </submittedName>
</protein>
<keyword evidence="2" id="KW-1185">Reference proteome</keyword>
<dbReference type="Pfam" id="PF09351">
    <property type="entry name" value="DUF1993"/>
    <property type="match status" value="1"/>
</dbReference>
<dbReference type="PANTHER" id="PTHR36922:SF1">
    <property type="entry name" value="DUF1993 DOMAIN-CONTAINING PROTEIN"/>
    <property type="match status" value="1"/>
</dbReference>
<gene>
    <name evidence="1" type="ORF">DVJ77_18145</name>
</gene>